<feature type="signal peptide" evidence="6">
    <location>
        <begin position="1"/>
        <end position="23"/>
    </location>
</feature>
<dbReference type="InterPro" id="IPR006102">
    <property type="entry name" value="Ig-like_GH2"/>
</dbReference>
<evidence type="ECO:0000256" key="6">
    <source>
        <dbReference type="SAM" id="SignalP"/>
    </source>
</evidence>
<dbReference type="InterPro" id="IPR017853">
    <property type="entry name" value="GH"/>
</dbReference>
<name>A0ABS3Z1G1_9BACT</name>
<dbReference type="InterPro" id="IPR006104">
    <property type="entry name" value="Glyco_hydro_2_N"/>
</dbReference>
<dbReference type="SUPFAM" id="SSF49303">
    <property type="entry name" value="beta-Galactosidase/glucuronidase domain"/>
    <property type="match status" value="1"/>
</dbReference>
<dbReference type="Pfam" id="PF02837">
    <property type="entry name" value="Glyco_hydro_2_N"/>
    <property type="match status" value="1"/>
</dbReference>
<dbReference type="PANTHER" id="PTHR46323">
    <property type="entry name" value="BETA-GALACTOSIDASE"/>
    <property type="match status" value="1"/>
</dbReference>
<evidence type="ECO:0000256" key="5">
    <source>
        <dbReference type="ARBA" id="ARBA00023295"/>
    </source>
</evidence>
<evidence type="ECO:0000256" key="4">
    <source>
        <dbReference type="ARBA" id="ARBA00022801"/>
    </source>
</evidence>
<dbReference type="Gene3D" id="2.60.120.260">
    <property type="entry name" value="Galactose-binding domain-like"/>
    <property type="match status" value="1"/>
</dbReference>
<comment type="caution">
    <text evidence="9">The sequence shown here is derived from an EMBL/GenBank/DDBJ whole genome shotgun (WGS) entry which is preliminary data.</text>
</comment>
<dbReference type="SUPFAM" id="SSF49785">
    <property type="entry name" value="Galactose-binding domain-like"/>
    <property type="match status" value="1"/>
</dbReference>
<dbReference type="PANTHER" id="PTHR46323:SF2">
    <property type="entry name" value="BETA-GALACTOSIDASE"/>
    <property type="match status" value="1"/>
</dbReference>
<dbReference type="EMBL" id="JAGHKO010000011">
    <property type="protein sequence ID" value="MBO9204014.1"/>
    <property type="molecule type" value="Genomic_DNA"/>
</dbReference>
<dbReference type="InterPro" id="IPR036156">
    <property type="entry name" value="Beta-gal/glucu_dom_sf"/>
</dbReference>
<keyword evidence="5" id="KW-0326">Glycosidase</keyword>
<comment type="similarity">
    <text evidence="2">Belongs to the glycosyl hydrolase 2 family.</text>
</comment>
<evidence type="ECO:0000256" key="3">
    <source>
        <dbReference type="ARBA" id="ARBA00012756"/>
    </source>
</evidence>
<comment type="catalytic activity">
    <reaction evidence="1">
        <text>Hydrolysis of terminal non-reducing beta-D-galactose residues in beta-D-galactosides.</text>
        <dbReference type="EC" id="3.2.1.23"/>
    </reaction>
</comment>
<sequence length="970" mass="109927">MKLIFKNIWLSIAVFACSNWAWAQHVPSTSAISLAGDWQFQIDRNDVGVQEQWFNKKLEETIKLPGSMLTNGKGDAVTLQTKWTGSIYDSSWFFNPRMEKYRQPGNLKFPFWLTPSKYYVGAAWYQKEVTIPADWKWKNIELFLERCHTETLVWVDGKEAGMQNSLVAPHVYDLSKVLTPGKHTIAIRVDNRIKEVNVGPDSHSLTDHTQGNWNGIIGKISLEATPIVHVKNIQVYPDVARKQAIVVVTIKGQQEGNVKVTLGATSFNTRFVHRVPVITESVTLSKDTLATHQFTLPMTDKVQLWDEFNPLLYKLQLTLQASNGEKQTKEVIFGMRSFKIVGTGFTINDRPVFLRGTVNNCEFPLTGYPPMDEASWIKLFTTAKAHGLNHMRFHSWCPPEAAFKAADLTGFYLQPEGPGWVNHGTSLGDGKPIDKYMYEETDRMADWYGNYASFCMEAPGGNEPAGRNQVKFLTEMIHYWQAKDKRRVYTGASVGNSWPLVPENEYMVKAGARGLNWVNARPESDSDYQAAIQKFNVPYVVHEMGQWCVFPDFNEINRFTGVYKEKNFELFREQLAEHGMADQAHDFLMASGKLQALCYKNEIEKAFRTKGLAGIQLLGLQDFPGQGTALVGMLNALWQDKPYITPQQVKRFCNAVVPLTRLPKFVYTNDEKLTVPVELFNYGGSELKNAVINWVIKDSTGKVLAKGAFDKKDYAIGNCLPVGKIEYPLSKFKTPMRLNLDISIAGTSYGNDWNVWVFPARVAWGAFNDPVYECDTLDEKAIALLQDGGTVFLKAAGKIEKGKEVVNYFTPVFWNTSWFKMRPPHTLGIVCDPKHPAFKDFPATAYSDLQWWDVVNKAQVMHLEDFPKGFKPILQPIDTWFINRKLALLLEAKVGKGKLLMCSVDLKNLDDRPAATQLWFSLEVYIRSASFNPKSTVELSAIQALFTQPSRETWNGYTKDSPDELKPKVN</sequence>
<dbReference type="InterPro" id="IPR008979">
    <property type="entry name" value="Galactose-bd-like_sf"/>
</dbReference>
<evidence type="ECO:0000256" key="1">
    <source>
        <dbReference type="ARBA" id="ARBA00001412"/>
    </source>
</evidence>
<reference evidence="9 10" key="1">
    <citation type="submission" date="2021-03" db="EMBL/GenBank/DDBJ databases">
        <title>Assistant Professor.</title>
        <authorList>
            <person name="Huq M.A."/>
        </authorList>
    </citation>
    <scope>NUCLEOTIDE SEQUENCE [LARGE SCALE GENOMIC DNA]</scope>
    <source>
        <strain evidence="9 10">MAH-29</strain>
    </source>
</reference>
<keyword evidence="4" id="KW-0378">Hydrolase</keyword>
<dbReference type="RefSeq" id="WP_209142169.1">
    <property type="nucleotide sequence ID" value="NZ_JAGHKO010000011.1"/>
</dbReference>
<dbReference type="SUPFAM" id="SSF51445">
    <property type="entry name" value="(Trans)glycosidases"/>
    <property type="match status" value="1"/>
</dbReference>
<dbReference type="Proteomes" id="UP000677244">
    <property type="component" value="Unassembled WGS sequence"/>
</dbReference>
<organism evidence="9 10">
    <name type="scientific">Niastella soli</name>
    <dbReference type="NCBI Taxonomy" id="2821487"/>
    <lineage>
        <taxon>Bacteria</taxon>
        <taxon>Pseudomonadati</taxon>
        <taxon>Bacteroidota</taxon>
        <taxon>Chitinophagia</taxon>
        <taxon>Chitinophagales</taxon>
        <taxon>Chitinophagaceae</taxon>
        <taxon>Niastella</taxon>
    </lineage>
</organism>
<gene>
    <name evidence="9" type="ORF">J7I42_27255</name>
</gene>
<keyword evidence="6" id="KW-0732">Signal</keyword>
<evidence type="ECO:0000256" key="2">
    <source>
        <dbReference type="ARBA" id="ARBA00007401"/>
    </source>
</evidence>
<feature type="domain" description="Glycosyl hydrolases family 2 sugar binding" evidence="8">
    <location>
        <begin position="33"/>
        <end position="226"/>
    </location>
</feature>
<keyword evidence="10" id="KW-1185">Reference proteome</keyword>
<evidence type="ECO:0000259" key="7">
    <source>
        <dbReference type="Pfam" id="PF00703"/>
    </source>
</evidence>
<dbReference type="Pfam" id="PF00703">
    <property type="entry name" value="Glyco_hydro_2"/>
    <property type="match status" value="1"/>
</dbReference>
<evidence type="ECO:0000313" key="9">
    <source>
        <dbReference type="EMBL" id="MBO9204014.1"/>
    </source>
</evidence>
<dbReference type="Gene3D" id="3.20.20.80">
    <property type="entry name" value="Glycosidases"/>
    <property type="match status" value="1"/>
</dbReference>
<feature type="chain" id="PRO_5046071310" description="beta-galactosidase" evidence="6">
    <location>
        <begin position="24"/>
        <end position="970"/>
    </location>
</feature>
<evidence type="ECO:0000259" key="8">
    <source>
        <dbReference type="Pfam" id="PF02837"/>
    </source>
</evidence>
<dbReference type="PROSITE" id="PS51257">
    <property type="entry name" value="PROKAR_LIPOPROTEIN"/>
    <property type="match status" value="1"/>
</dbReference>
<dbReference type="EC" id="3.2.1.23" evidence="3"/>
<dbReference type="InterPro" id="IPR050347">
    <property type="entry name" value="Bact_Beta-galactosidase"/>
</dbReference>
<feature type="domain" description="Glycoside hydrolase family 2 immunoglobulin-like beta-sandwich" evidence="7">
    <location>
        <begin position="228"/>
        <end position="336"/>
    </location>
</feature>
<protein>
    <recommendedName>
        <fullName evidence="3">beta-galactosidase</fullName>
        <ecNumber evidence="3">3.2.1.23</ecNumber>
    </recommendedName>
</protein>
<proteinExistence type="inferred from homology"/>
<dbReference type="InterPro" id="IPR013783">
    <property type="entry name" value="Ig-like_fold"/>
</dbReference>
<dbReference type="Gene3D" id="2.60.40.10">
    <property type="entry name" value="Immunoglobulins"/>
    <property type="match status" value="1"/>
</dbReference>
<evidence type="ECO:0000313" key="10">
    <source>
        <dbReference type="Proteomes" id="UP000677244"/>
    </source>
</evidence>
<accession>A0ABS3Z1G1</accession>